<feature type="domain" description="Amidase" evidence="1">
    <location>
        <begin position="1"/>
        <end position="84"/>
    </location>
</feature>
<dbReference type="PANTHER" id="PTHR45847:SF6">
    <property type="entry name" value="FATTY ACID AMIDE HYDROLASE"/>
    <property type="match status" value="1"/>
</dbReference>
<organism evidence="2 3">
    <name type="scientific">Allacma fusca</name>
    <dbReference type="NCBI Taxonomy" id="39272"/>
    <lineage>
        <taxon>Eukaryota</taxon>
        <taxon>Metazoa</taxon>
        <taxon>Ecdysozoa</taxon>
        <taxon>Arthropoda</taxon>
        <taxon>Hexapoda</taxon>
        <taxon>Collembola</taxon>
        <taxon>Symphypleona</taxon>
        <taxon>Sminthuridae</taxon>
        <taxon>Allacma</taxon>
    </lineage>
</organism>
<reference evidence="2" key="1">
    <citation type="submission" date="2021-06" db="EMBL/GenBank/DDBJ databases">
        <authorList>
            <person name="Hodson N. C."/>
            <person name="Mongue J. A."/>
            <person name="Jaron S. K."/>
        </authorList>
    </citation>
    <scope>NUCLEOTIDE SEQUENCE</scope>
</reference>
<evidence type="ECO:0000259" key="1">
    <source>
        <dbReference type="Pfam" id="PF01425"/>
    </source>
</evidence>
<dbReference type="AlphaFoldDB" id="A0A8J2LD86"/>
<dbReference type="PANTHER" id="PTHR45847">
    <property type="entry name" value="FATTY ACID AMIDE HYDROLASE"/>
    <property type="match status" value="1"/>
</dbReference>
<proteinExistence type="predicted"/>
<dbReference type="GO" id="GO:0009062">
    <property type="term" value="P:fatty acid catabolic process"/>
    <property type="evidence" value="ECO:0007669"/>
    <property type="project" value="TreeGrafter"/>
</dbReference>
<feature type="non-terminal residue" evidence="2">
    <location>
        <position position="84"/>
    </location>
</feature>
<sequence length="84" mass="9103">PVYPTPACKIKDADDIIGNLFYAFVWNVLNLPAGVVPFGIESGTKVEAYNDEGDMFLKLAKQGTESAKGMPIGVQIIGQPFQEE</sequence>
<accession>A0A8J2LD86</accession>
<name>A0A8J2LD86_9HEXA</name>
<keyword evidence="3" id="KW-1185">Reference proteome</keyword>
<dbReference type="OrthoDB" id="6428749at2759"/>
<dbReference type="Proteomes" id="UP000708208">
    <property type="component" value="Unassembled WGS sequence"/>
</dbReference>
<protein>
    <recommendedName>
        <fullName evidence="1">Amidase domain-containing protein</fullName>
    </recommendedName>
</protein>
<evidence type="ECO:0000313" key="3">
    <source>
        <dbReference type="Proteomes" id="UP000708208"/>
    </source>
</evidence>
<dbReference type="InterPro" id="IPR023631">
    <property type="entry name" value="Amidase_dom"/>
</dbReference>
<dbReference type="GO" id="GO:0004040">
    <property type="term" value="F:amidase activity"/>
    <property type="evidence" value="ECO:0007669"/>
    <property type="project" value="TreeGrafter"/>
</dbReference>
<gene>
    <name evidence="2" type="ORF">AFUS01_LOCUS42650</name>
</gene>
<dbReference type="GO" id="GO:0017064">
    <property type="term" value="F:fatty acid amide hydrolase activity"/>
    <property type="evidence" value="ECO:0007669"/>
    <property type="project" value="TreeGrafter"/>
</dbReference>
<dbReference type="Pfam" id="PF01425">
    <property type="entry name" value="Amidase"/>
    <property type="match status" value="1"/>
</dbReference>
<feature type="non-terminal residue" evidence="2">
    <location>
        <position position="1"/>
    </location>
</feature>
<dbReference type="EMBL" id="CAJVCH010567967">
    <property type="protein sequence ID" value="CAG7832998.1"/>
    <property type="molecule type" value="Genomic_DNA"/>
</dbReference>
<evidence type="ECO:0000313" key="2">
    <source>
        <dbReference type="EMBL" id="CAG7832998.1"/>
    </source>
</evidence>
<comment type="caution">
    <text evidence="2">The sequence shown here is derived from an EMBL/GenBank/DDBJ whole genome shotgun (WGS) entry which is preliminary data.</text>
</comment>
<dbReference type="InterPro" id="IPR052096">
    <property type="entry name" value="Endocannabinoid_amidase"/>
</dbReference>